<accession>A0ABY3FVL2</accession>
<keyword evidence="2" id="KW-1185">Reference proteome</keyword>
<gene>
    <name evidence="1" type="ORF">CHCC15381_0714</name>
</gene>
<sequence>MYPEYEHQMPNIAKGHDCKKEKIKSETLKMCGKGEMK</sequence>
<protein>
    <submittedName>
        <fullName evidence="1">Uncharacterized protein</fullName>
    </submittedName>
</protein>
<organism evidence="1 2">
    <name type="scientific">Bacillus paralicheniformis</name>
    <dbReference type="NCBI Taxonomy" id="1648923"/>
    <lineage>
        <taxon>Bacteria</taxon>
        <taxon>Bacillati</taxon>
        <taxon>Bacillota</taxon>
        <taxon>Bacilli</taxon>
        <taxon>Bacillales</taxon>
        <taxon>Bacillaceae</taxon>
        <taxon>Bacillus</taxon>
    </lineage>
</organism>
<dbReference type="Proteomes" id="UP000429980">
    <property type="component" value="Unassembled WGS sequence"/>
</dbReference>
<dbReference type="EMBL" id="NILF01000036">
    <property type="protein sequence ID" value="TWL38596.1"/>
    <property type="molecule type" value="Genomic_DNA"/>
</dbReference>
<evidence type="ECO:0000313" key="2">
    <source>
        <dbReference type="Proteomes" id="UP000429980"/>
    </source>
</evidence>
<name>A0ABY3FVL2_9BACI</name>
<reference evidence="1 2" key="1">
    <citation type="submission" date="2019-06" db="EMBL/GenBank/DDBJ databases">
        <title>Genome sequence analysis of &gt;100 Bacillus licheniformis strains suggests intrinsic resistance to this species.</title>
        <authorList>
            <person name="Wels M."/>
            <person name="Siezen R.J."/>
            <person name="Johansen E."/>
            <person name="Stuer-Lauridsen B."/>
            <person name="Bjerre K."/>
            <person name="Nielsen B.K.K."/>
        </authorList>
    </citation>
    <scope>NUCLEOTIDE SEQUENCE [LARGE SCALE GENOMIC DNA]</scope>
    <source>
        <strain evidence="1 2">BAC-15381</strain>
    </source>
</reference>
<comment type="caution">
    <text evidence="1">The sequence shown here is derived from an EMBL/GenBank/DDBJ whole genome shotgun (WGS) entry which is preliminary data.</text>
</comment>
<evidence type="ECO:0000313" key="1">
    <source>
        <dbReference type="EMBL" id="TWL38596.1"/>
    </source>
</evidence>
<proteinExistence type="predicted"/>